<dbReference type="PANTHER" id="PTHR10050:SF46">
    <property type="entry name" value="PROTEIN O-MANNOSYL-TRANSFERASE 2"/>
    <property type="match status" value="1"/>
</dbReference>
<keyword evidence="6 10" id="KW-0812">Transmembrane</keyword>
<accession>A0A060JML1</accession>
<organism evidence="13 14">
    <name type="scientific">Rhodoluna lacicola</name>
    <dbReference type="NCBI Taxonomy" id="529884"/>
    <lineage>
        <taxon>Bacteria</taxon>
        <taxon>Bacillati</taxon>
        <taxon>Actinomycetota</taxon>
        <taxon>Actinomycetes</taxon>
        <taxon>Micrococcales</taxon>
        <taxon>Microbacteriaceae</taxon>
        <taxon>Luna cluster</taxon>
        <taxon>Luna-1 subcluster</taxon>
        <taxon>Rhodoluna</taxon>
    </lineage>
</organism>
<evidence type="ECO:0000256" key="9">
    <source>
        <dbReference type="ARBA" id="ARBA00093617"/>
    </source>
</evidence>
<dbReference type="OrthoDB" id="9776737at2"/>
<dbReference type="PANTHER" id="PTHR10050">
    <property type="entry name" value="DOLICHYL-PHOSPHATE-MANNOSE--PROTEIN MANNOSYLTRANSFERASE"/>
    <property type="match status" value="1"/>
</dbReference>
<feature type="transmembrane region" description="Helical" evidence="10">
    <location>
        <begin position="359"/>
        <end position="376"/>
    </location>
</feature>
<dbReference type="GO" id="GO:0004169">
    <property type="term" value="F:dolichyl-phosphate-mannose-protein mannosyltransferase activity"/>
    <property type="evidence" value="ECO:0007669"/>
    <property type="project" value="UniProtKB-UniRule"/>
</dbReference>
<dbReference type="Proteomes" id="UP000067708">
    <property type="component" value="Chromosome"/>
</dbReference>
<dbReference type="InterPro" id="IPR032421">
    <property type="entry name" value="PMT_4TMC"/>
</dbReference>
<gene>
    <name evidence="13" type="ORF">Rhola_00010250</name>
</gene>
<evidence type="ECO:0000256" key="7">
    <source>
        <dbReference type="ARBA" id="ARBA00022989"/>
    </source>
</evidence>
<sequence>MIASLTNYLNDTDVRRFINRFGSWFIIALAAFLRLWNLGYPSKLVFDETYYVKDAWTLWNTGSEKAWPNEANTAFESGSVNVFLNDPSFVVHPPLGKWIIGLGMWLFGAENSYSWRITTALLGIAAVALLMIIAKLLFKSTAWALAAGFLFAIDGHAIVLARTALLDNSLMFFGLLGFYFLLRDQQHRDILGLQKFRPWLFAAGVALGAATAVKWSGLYFIAAFGLYVVISETIARRAAGETSWIKTGLLKQGSLTFLNLVPISVLIYLASWSGWIFSSGGYDRNSTPNWFTSLIQYHQAAYGFHVGLSTPHSYSANALSWLFAIRPTSFFYEGLSFGQNGCNTDGGCSSAITALGNPFIWWPAAASVFFVAAWFVRTRQRLAGLILLGMAGGYLPWLVFLNRTTFQFYSIAFLPWMILALIFVARHYVYQARRPIRAQGAFLLFAGLAFAGTLFFLPIWIGSWIPYWYWQIHMWLPSWV</sequence>
<evidence type="ECO:0000256" key="8">
    <source>
        <dbReference type="ARBA" id="ARBA00023136"/>
    </source>
</evidence>
<dbReference type="GO" id="GO:0012505">
    <property type="term" value="C:endomembrane system"/>
    <property type="evidence" value="ECO:0007669"/>
    <property type="project" value="UniProtKB-SubCell"/>
</dbReference>
<dbReference type="PATRIC" id="fig|529884.3.peg.986"/>
<keyword evidence="14" id="KW-1185">Reference proteome</keyword>
<evidence type="ECO:0000256" key="4">
    <source>
        <dbReference type="ARBA" id="ARBA00022676"/>
    </source>
</evidence>
<evidence type="ECO:0000256" key="5">
    <source>
        <dbReference type="ARBA" id="ARBA00022679"/>
    </source>
</evidence>
<evidence type="ECO:0000259" key="12">
    <source>
        <dbReference type="Pfam" id="PF16192"/>
    </source>
</evidence>
<proteinExistence type="inferred from homology"/>
<dbReference type="UniPathway" id="UPA00378"/>
<dbReference type="GO" id="GO:0005886">
    <property type="term" value="C:plasma membrane"/>
    <property type="evidence" value="ECO:0007669"/>
    <property type="project" value="UniProtKB-SubCell"/>
</dbReference>
<evidence type="ECO:0000256" key="6">
    <source>
        <dbReference type="ARBA" id="ARBA00022692"/>
    </source>
</evidence>
<dbReference type="AlphaFoldDB" id="A0A060JML1"/>
<dbReference type="STRING" id="529884.Rhola_00010250"/>
<protein>
    <recommendedName>
        <fullName evidence="9 10">Polyprenol-phosphate-mannose--protein mannosyltransferase</fullName>
        <ecNumber evidence="10">2.4.1.-</ecNumber>
    </recommendedName>
</protein>
<comment type="pathway">
    <text evidence="2 10">Protein modification; protein glycosylation.</text>
</comment>
<dbReference type="EC" id="2.4.1.-" evidence="10"/>
<feature type="transmembrane region" description="Helical" evidence="10">
    <location>
        <begin position="441"/>
        <end position="470"/>
    </location>
</feature>
<evidence type="ECO:0000313" key="13">
    <source>
        <dbReference type="EMBL" id="AIC47823.1"/>
    </source>
</evidence>
<dbReference type="Pfam" id="PF02366">
    <property type="entry name" value="PMT"/>
    <property type="match status" value="1"/>
</dbReference>
<reference evidence="13 14" key="1">
    <citation type="journal article" date="2014" name="Int. J. Syst. Evol. Microbiol.">
        <title>Rhodoluna lacicola gen. nov., sp. nov., a planktonic freshwater bacterium with stream-lined genome.</title>
        <authorList>
            <person name="Hahn M."/>
            <person name="Schmidt J."/>
            <person name="Taipale S.J."/>
            <person name="Doolittle W.F."/>
            <person name="Koll U."/>
        </authorList>
    </citation>
    <scope>NUCLEOTIDE SEQUENCE [LARGE SCALE GENOMIC DNA]</scope>
    <source>
        <strain evidence="13 14">MWH-Ta8</strain>
    </source>
</reference>
<feature type="transmembrane region" description="Helical" evidence="10">
    <location>
        <begin position="383"/>
        <end position="400"/>
    </location>
</feature>
<dbReference type="KEGG" id="rla:Rhola_00010250"/>
<feature type="transmembrane region" description="Helical" evidence="10">
    <location>
        <begin position="21"/>
        <end position="40"/>
    </location>
</feature>
<dbReference type="RefSeq" id="WP_051636302.1">
    <property type="nucleotide sequence ID" value="NZ_CP007490.1"/>
</dbReference>
<comment type="subcellular location">
    <subcellularLocation>
        <location evidence="10">Cell membrane</location>
    </subcellularLocation>
    <subcellularLocation>
        <location evidence="1">Endomembrane system</location>
        <topology evidence="1">Multi-pass membrane protein</topology>
    </subcellularLocation>
</comment>
<feature type="transmembrane region" description="Helical" evidence="10">
    <location>
        <begin position="141"/>
        <end position="159"/>
    </location>
</feature>
<dbReference type="eggNOG" id="COG4346">
    <property type="taxonomic scope" value="Bacteria"/>
</dbReference>
<feature type="transmembrane region" description="Helical" evidence="10">
    <location>
        <begin position="256"/>
        <end position="277"/>
    </location>
</feature>
<feature type="transmembrane region" description="Helical" evidence="10">
    <location>
        <begin position="194"/>
        <end position="212"/>
    </location>
</feature>
<evidence type="ECO:0000256" key="2">
    <source>
        <dbReference type="ARBA" id="ARBA00004922"/>
    </source>
</evidence>
<evidence type="ECO:0000313" key="14">
    <source>
        <dbReference type="Proteomes" id="UP000067708"/>
    </source>
</evidence>
<name>A0A060JML1_9MICO</name>
<comment type="similarity">
    <text evidence="3 10">Belongs to the glycosyltransferase 39 family.</text>
</comment>
<keyword evidence="8 10" id="KW-0472">Membrane</keyword>
<feature type="transmembrane region" description="Helical" evidence="10">
    <location>
        <begin position="113"/>
        <end position="134"/>
    </location>
</feature>
<dbReference type="InterPro" id="IPR003342">
    <property type="entry name" value="ArnT-like_N"/>
</dbReference>
<dbReference type="InterPro" id="IPR027005">
    <property type="entry name" value="PMT-like"/>
</dbReference>
<keyword evidence="4 10" id="KW-0328">Glycosyltransferase</keyword>
<comment type="function">
    <text evidence="10">Protein O-mannosyltransferase that catalyzes the transfer of a single mannose residue from a polyprenol phospho-mannosyl lipidic donor to the hydroxyl group of selected serine and threonine residues in acceptor proteins.</text>
</comment>
<keyword evidence="7 10" id="KW-1133">Transmembrane helix</keyword>
<feature type="transmembrane region" description="Helical" evidence="10">
    <location>
        <begin position="406"/>
        <end position="429"/>
    </location>
</feature>
<feature type="domain" description="ArnT-like N-terminal" evidence="11">
    <location>
        <begin position="25"/>
        <end position="270"/>
    </location>
</feature>
<evidence type="ECO:0000256" key="1">
    <source>
        <dbReference type="ARBA" id="ARBA00004127"/>
    </source>
</evidence>
<dbReference type="EMBL" id="CP007490">
    <property type="protein sequence ID" value="AIC47823.1"/>
    <property type="molecule type" value="Genomic_DNA"/>
</dbReference>
<evidence type="ECO:0000256" key="10">
    <source>
        <dbReference type="RuleBase" id="RU367007"/>
    </source>
</evidence>
<dbReference type="Pfam" id="PF16192">
    <property type="entry name" value="PMT_4TMC"/>
    <property type="match status" value="1"/>
</dbReference>
<feature type="domain" description="Protein O-mannosyl-transferase C-terminal four TM" evidence="12">
    <location>
        <begin position="291"/>
        <end position="479"/>
    </location>
</feature>
<dbReference type="HOGENOM" id="CLU_021079_0_0_11"/>
<evidence type="ECO:0000256" key="3">
    <source>
        <dbReference type="ARBA" id="ARBA00007222"/>
    </source>
</evidence>
<keyword evidence="5 10" id="KW-0808">Transferase</keyword>
<evidence type="ECO:0000259" key="11">
    <source>
        <dbReference type="Pfam" id="PF02366"/>
    </source>
</evidence>
<keyword evidence="10" id="KW-1003">Cell membrane</keyword>